<feature type="transmembrane region" description="Helical" evidence="6">
    <location>
        <begin position="434"/>
        <end position="457"/>
    </location>
</feature>
<evidence type="ECO:0000256" key="5">
    <source>
        <dbReference type="ARBA" id="ARBA00023136"/>
    </source>
</evidence>
<gene>
    <name evidence="7" type="ORF">FHS60_000412</name>
</gene>
<keyword evidence="3 6" id="KW-0812">Transmembrane</keyword>
<dbReference type="RefSeq" id="WP_183694263.1">
    <property type="nucleotide sequence ID" value="NZ_JACICA010000001.1"/>
</dbReference>
<feature type="transmembrane region" description="Helical" evidence="6">
    <location>
        <begin position="55"/>
        <end position="82"/>
    </location>
</feature>
<dbReference type="GO" id="GO:0043190">
    <property type="term" value="C:ATP-binding cassette (ABC) transporter complex"/>
    <property type="evidence" value="ECO:0007669"/>
    <property type="project" value="TreeGrafter"/>
</dbReference>
<dbReference type="Pfam" id="PF03739">
    <property type="entry name" value="LptF_LptG"/>
    <property type="match status" value="1"/>
</dbReference>
<comment type="caution">
    <text evidence="7">The sequence shown here is derived from an EMBL/GenBank/DDBJ whole genome shotgun (WGS) entry which is preliminary data.</text>
</comment>
<evidence type="ECO:0000313" key="7">
    <source>
        <dbReference type="EMBL" id="MBB3701970.1"/>
    </source>
</evidence>
<evidence type="ECO:0000313" key="8">
    <source>
        <dbReference type="Proteomes" id="UP000541425"/>
    </source>
</evidence>
<feature type="transmembrane region" description="Helical" evidence="6">
    <location>
        <begin position="405"/>
        <end position="422"/>
    </location>
</feature>
<feature type="transmembrane region" description="Helical" evidence="6">
    <location>
        <begin position="102"/>
        <end position="120"/>
    </location>
</feature>
<dbReference type="InterPro" id="IPR005495">
    <property type="entry name" value="LptG/LptF_permease"/>
</dbReference>
<dbReference type="GO" id="GO:0015920">
    <property type="term" value="P:lipopolysaccharide transport"/>
    <property type="evidence" value="ECO:0007669"/>
    <property type="project" value="TreeGrafter"/>
</dbReference>
<dbReference type="PANTHER" id="PTHR33529:SF6">
    <property type="entry name" value="YJGP_YJGQ FAMILY PERMEASE"/>
    <property type="match status" value="1"/>
</dbReference>
<dbReference type="Proteomes" id="UP000541425">
    <property type="component" value="Unassembled WGS sequence"/>
</dbReference>
<evidence type="ECO:0000256" key="6">
    <source>
        <dbReference type="SAM" id="Phobius"/>
    </source>
</evidence>
<dbReference type="PANTHER" id="PTHR33529">
    <property type="entry name" value="SLR0882 PROTEIN-RELATED"/>
    <property type="match status" value="1"/>
</dbReference>
<evidence type="ECO:0000256" key="3">
    <source>
        <dbReference type="ARBA" id="ARBA00022692"/>
    </source>
</evidence>
<proteinExistence type="predicted"/>
<feature type="transmembrane region" description="Helical" evidence="6">
    <location>
        <begin position="380"/>
        <end position="399"/>
    </location>
</feature>
<sequence length="650" mass="75212">MTILKKLDMFILKKFLWVFFGSFFITLFVFMMQFTWRYVDELIGKGLTVDILAEFFWYMGLSLVPTSLPLAILLASLISFGNMGEQLELLAMKAAGVSLLRIMRPILVLVVFLTGTSFYFQNKTAPEAQLKLRTLLLSMKQTSPALEIPEGVFYNGIPNLNLFVEHKEISTGMLYNLMVYKTDEGFDKAQIVVADSGRMEVTADRMHLILDIWNGEQFENLQSNMSVLSSPNGTPYDRETFKYKRFIIDFDSNFEKMDEEQLRGMASAKNLTRLRNDIDSMETQLDSVGKSYYAEAESRYYQHPKLNAAQNKLLKVALASRGLNFDSLLAHNTPERVQSARQMAQANAAAFAADLEWRSAVTNDGDHFIRTHWIEWHRKFTLSLACLFFFFVGAPLGAIIRKGGLGLPTVVSVIIFIFYYIIDTSSMKMARDGSLNMTYGMWISSAILAPLGAYLTYKSNNDSVVFNWETYQNILMRFFGWRTPRHLFRKEVIIDTPDYARLSTDIPKLREYCRNYKELKRLQMAPNYIRAFFRPQVDRHAERISNELEAMIEELSNTRSSRILSILNTLPVIYIHAHTSPFINRKLNILCGVIFPIGLLLWLRIWRFRFRLNKDMKRIDEALSLLEQYVREQVKQQENLPQDTITTNNE</sequence>
<reference evidence="7 8" key="1">
    <citation type="submission" date="2020-08" db="EMBL/GenBank/DDBJ databases">
        <title>Genomic Encyclopedia of Type Strains, Phase IV (KMG-IV): sequencing the most valuable type-strain genomes for metagenomic binning, comparative biology and taxonomic classification.</title>
        <authorList>
            <person name="Goeker M."/>
        </authorList>
    </citation>
    <scope>NUCLEOTIDE SEQUENCE [LARGE SCALE GENOMIC DNA]</scope>
    <source>
        <strain evidence="7 8">DSM 22548</strain>
    </source>
</reference>
<evidence type="ECO:0000256" key="2">
    <source>
        <dbReference type="ARBA" id="ARBA00022475"/>
    </source>
</evidence>
<evidence type="ECO:0000256" key="1">
    <source>
        <dbReference type="ARBA" id="ARBA00004651"/>
    </source>
</evidence>
<accession>A0A7W5UHC8</accession>
<dbReference type="EMBL" id="JACICA010000001">
    <property type="protein sequence ID" value="MBB3701970.1"/>
    <property type="molecule type" value="Genomic_DNA"/>
</dbReference>
<feature type="transmembrane region" description="Helical" evidence="6">
    <location>
        <begin position="587"/>
        <end position="606"/>
    </location>
</feature>
<dbReference type="AlphaFoldDB" id="A0A7W5UHC8"/>
<organism evidence="7 8">
    <name type="scientific">Alloprevotella rava</name>
    <dbReference type="NCBI Taxonomy" id="671218"/>
    <lineage>
        <taxon>Bacteria</taxon>
        <taxon>Pseudomonadati</taxon>
        <taxon>Bacteroidota</taxon>
        <taxon>Bacteroidia</taxon>
        <taxon>Bacteroidales</taxon>
        <taxon>Prevotellaceae</taxon>
        <taxon>Alloprevotella</taxon>
    </lineage>
</organism>
<name>A0A7W5UHC8_9BACT</name>
<keyword evidence="5 6" id="KW-0472">Membrane</keyword>
<comment type="subcellular location">
    <subcellularLocation>
        <location evidence="1">Cell membrane</location>
        <topology evidence="1">Multi-pass membrane protein</topology>
    </subcellularLocation>
</comment>
<keyword evidence="4 6" id="KW-1133">Transmembrane helix</keyword>
<feature type="transmembrane region" description="Helical" evidence="6">
    <location>
        <begin position="15"/>
        <end position="34"/>
    </location>
</feature>
<protein>
    <submittedName>
        <fullName evidence="7">Lipopolysaccharide export system permease protein</fullName>
    </submittedName>
</protein>
<keyword evidence="2" id="KW-1003">Cell membrane</keyword>
<evidence type="ECO:0000256" key="4">
    <source>
        <dbReference type="ARBA" id="ARBA00022989"/>
    </source>
</evidence>